<dbReference type="EMBL" id="JAGXEW010000015">
    <property type="protein sequence ID" value="KAK1163321.1"/>
    <property type="molecule type" value="Genomic_DNA"/>
</dbReference>
<evidence type="ECO:0000256" key="5">
    <source>
        <dbReference type="ARBA" id="ARBA00023180"/>
    </source>
</evidence>
<keyword evidence="1" id="KW-0053">Apoptosis</keyword>
<dbReference type="GO" id="GO:0005031">
    <property type="term" value="F:tumor necrosis factor receptor activity"/>
    <property type="evidence" value="ECO:0007669"/>
    <property type="project" value="TreeGrafter"/>
</dbReference>
<proteinExistence type="predicted"/>
<feature type="domain" description="TNFR-Cys" evidence="9">
    <location>
        <begin position="76"/>
        <end position="118"/>
    </location>
</feature>
<feature type="repeat" description="TNFR-Cys" evidence="6">
    <location>
        <begin position="76"/>
        <end position="118"/>
    </location>
</feature>
<reference evidence="10" key="1">
    <citation type="submission" date="2022-02" db="EMBL/GenBank/DDBJ databases">
        <title>Atlantic sturgeon de novo genome assembly.</title>
        <authorList>
            <person name="Stock M."/>
            <person name="Klopp C."/>
            <person name="Guiguen Y."/>
            <person name="Cabau C."/>
            <person name="Parinello H."/>
            <person name="Santidrian Yebra-Pimentel E."/>
            <person name="Kuhl H."/>
            <person name="Dirks R.P."/>
            <person name="Guessner J."/>
            <person name="Wuertz S."/>
            <person name="Du K."/>
            <person name="Schartl M."/>
        </authorList>
    </citation>
    <scope>NUCLEOTIDE SEQUENCE</scope>
    <source>
        <strain evidence="10">STURGEONOMICS-FGT-2020</strain>
        <tissue evidence="10">Whole blood</tissue>
    </source>
</reference>
<feature type="domain" description="TNFR-Cys" evidence="9">
    <location>
        <begin position="119"/>
        <end position="160"/>
    </location>
</feature>
<dbReference type="GO" id="GO:0045121">
    <property type="term" value="C:membrane raft"/>
    <property type="evidence" value="ECO:0007669"/>
    <property type="project" value="TreeGrafter"/>
</dbReference>
<feature type="disulfide bond" evidence="6">
    <location>
        <begin position="142"/>
        <end position="160"/>
    </location>
</feature>
<protein>
    <submittedName>
        <fullName evidence="10">Tumor necrosis factor receptor superfamily member 1A</fullName>
    </submittedName>
</protein>
<evidence type="ECO:0000256" key="7">
    <source>
        <dbReference type="SAM" id="SignalP"/>
    </source>
</evidence>
<gene>
    <name evidence="10" type="primary">TNFRSF1A</name>
    <name evidence="10" type="ORF">AOXY_G16776</name>
</gene>
<dbReference type="InterPro" id="IPR000488">
    <property type="entry name" value="Death_dom"/>
</dbReference>
<keyword evidence="5" id="KW-0325">Glycoprotein</keyword>
<comment type="caution">
    <text evidence="6">Lacks conserved residue(s) required for the propagation of feature annotation.</text>
</comment>
<feature type="domain" description="Death" evidence="8">
    <location>
        <begin position="292"/>
        <end position="374"/>
    </location>
</feature>
<evidence type="ECO:0000259" key="8">
    <source>
        <dbReference type="PROSITE" id="PS50017"/>
    </source>
</evidence>
<dbReference type="SUPFAM" id="SSF57586">
    <property type="entry name" value="TNF receptor-like"/>
    <property type="match status" value="2"/>
</dbReference>
<dbReference type="PROSITE" id="PS00652">
    <property type="entry name" value="TNFR_NGFR_1"/>
    <property type="match status" value="1"/>
</dbReference>
<dbReference type="SMART" id="SM00005">
    <property type="entry name" value="DEATH"/>
    <property type="match status" value="1"/>
</dbReference>
<dbReference type="GO" id="GO:0043235">
    <property type="term" value="C:receptor complex"/>
    <property type="evidence" value="ECO:0007669"/>
    <property type="project" value="TreeGrafter"/>
</dbReference>
<dbReference type="PROSITE" id="PS50050">
    <property type="entry name" value="TNFR_NGFR_2"/>
    <property type="match status" value="2"/>
</dbReference>
<dbReference type="GO" id="GO:0006915">
    <property type="term" value="P:apoptotic process"/>
    <property type="evidence" value="ECO:0007669"/>
    <property type="project" value="UniProtKB-KW"/>
</dbReference>
<dbReference type="PANTHER" id="PTHR46861:SF1">
    <property type="entry name" value="TUMOR NECROSIS FACTOR RECEPTOR SUPERFAMILY MEMBER 1A"/>
    <property type="match status" value="1"/>
</dbReference>
<name>A0AAD8G335_ACIOX</name>
<evidence type="ECO:0000256" key="2">
    <source>
        <dbReference type="ARBA" id="ARBA00022729"/>
    </source>
</evidence>
<accession>A0AAD8G335</accession>
<evidence type="ECO:0000256" key="3">
    <source>
        <dbReference type="ARBA" id="ARBA00022737"/>
    </source>
</evidence>
<dbReference type="GO" id="GO:0006954">
    <property type="term" value="P:inflammatory response"/>
    <property type="evidence" value="ECO:0007669"/>
    <property type="project" value="TreeGrafter"/>
</dbReference>
<dbReference type="PROSITE" id="PS50017">
    <property type="entry name" value="DEATH_DOMAIN"/>
    <property type="match status" value="1"/>
</dbReference>
<evidence type="ECO:0000256" key="4">
    <source>
        <dbReference type="ARBA" id="ARBA00023157"/>
    </source>
</evidence>
<evidence type="ECO:0000256" key="6">
    <source>
        <dbReference type="PROSITE-ProRule" id="PRU00206"/>
    </source>
</evidence>
<feature type="chain" id="PRO_5042288074" evidence="7">
    <location>
        <begin position="28"/>
        <end position="378"/>
    </location>
</feature>
<keyword evidence="11" id="KW-1185">Reference proteome</keyword>
<comment type="caution">
    <text evidence="10">The sequence shown here is derived from an EMBL/GenBank/DDBJ whole genome shotgun (WGS) entry which is preliminary data.</text>
</comment>
<dbReference type="SMART" id="SM00208">
    <property type="entry name" value="TNFR"/>
    <property type="match status" value="3"/>
</dbReference>
<dbReference type="Pfam" id="PF00531">
    <property type="entry name" value="Death"/>
    <property type="match status" value="1"/>
</dbReference>
<dbReference type="GO" id="GO:0043120">
    <property type="term" value="F:tumor necrosis factor binding"/>
    <property type="evidence" value="ECO:0007669"/>
    <property type="project" value="TreeGrafter"/>
</dbReference>
<dbReference type="Pfam" id="PF00020">
    <property type="entry name" value="TNFR_c6"/>
    <property type="match status" value="2"/>
</dbReference>
<organism evidence="10 11">
    <name type="scientific">Acipenser oxyrinchus oxyrinchus</name>
    <dbReference type="NCBI Taxonomy" id="40147"/>
    <lineage>
        <taxon>Eukaryota</taxon>
        <taxon>Metazoa</taxon>
        <taxon>Chordata</taxon>
        <taxon>Craniata</taxon>
        <taxon>Vertebrata</taxon>
        <taxon>Euteleostomi</taxon>
        <taxon>Actinopterygii</taxon>
        <taxon>Chondrostei</taxon>
        <taxon>Acipenseriformes</taxon>
        <taxon>Acipenseridae</taxon>
        <taxon>Acipenser</taxon>
    </lineage>
</organism>
<evidence type="ECO:0000313" key="11">
    <source>
        <dbReference type="Proteomes" id="UP001230051"/>
    </source>
</evidence>
<dbReference type="Gene3D" id="2.10.50.10">
    <property type="entry name" value="Tumor Necrosis Factor Receptor, subunit A, domain 2"/>
    <property type="match status" value="3"/>
</dbReference>
<dbReference type="SUPFAM" id="SSF47986">
    <property type="entry name" value="DEATH domain"/>
    <property type="match status" value="1"/>
</dbReference>
<feature type="disulfide bond" evidence="6">
    <location>
        <begin position="77"/>
        <end position="92"/>
    </location>
</feature>
<keyword evidence="10" id="KW-0675">Receptor</keyword>
<feature type="signal peptide" evidence="7">
    <location>
        <begin position="1"/>
        <end position="27"/>
    </location>
</feature>
<keyword evidence="4 6" id="KW-1015">Disulfide bond</keyword>
<feature type="disulfide bond" evidence="6">
    <location>
        <begin position="139"/>
        <end position="152"/>
    </location>
</feature>
<evidence type="ECO:0000259" key="9">
    <source>
        <dbReference type="PROSITE" id="PS50050"/>
    </source>
</evidence>
<evidence type="ECO:0000313" key="10">
    <source>
        <dbReference type="EMBL" id="KAK1163321.1"/>
    </source>
</evidence>
<dbReference type="AlphaFoldDB" id="A0AAD8G335"/>
<feature type="repeat" description="TNFR-Cys" evidence="6">
    <location>
        <begin position="119"/>
        <end position="160"/>
    </location>
</feature>
<keyword evidence="2 7" id="KW-0732">Signal</keyword>
<dbReference type="PANTHER" id="PTHR46861">
    <property type="entry name" value="TUMOR NECROSIS FACTOR RECEPTOR SUPERFAMILY MEMBER 1A"/>
    <property type="match status" value="1"/>
</dbReference>
<dbReference type="InterPro" id="IPR001368">
    <property type="entry name" value="TNFR/NGFR_Cys_rich_reg"/>
</dbReference>
<evidence type="ECO:0000256" key="1">
    <source>
        <dbReference type="ARBA" id="ARBA00022703"/>
    </source>
</evidence>
<dbReference type="InterPro" id="IPR052493">
    <property type="entry name" value="TNFRSF1A"/>
</dbReference>
<keyword evidence="3" id="KW-0677">Repeat</keyword>
<dbReference type="Gene3D" id="1.10.533.10">
    <property type="entry name" value="Death Domain, Fas"/>
    <property type="match status" value="1"/>
</dbReference>
<sequence length="378" mass="42550">MVWFEWLPIRHSEALCIPVTLWLLCSGVVVSGSAPQSAGCKSHEYEHNGYCCNKCLPGFKKSSPCPGPNMTTSCVPCAEKTFLAISNYNSNCFRCRKCDKLLNQVELSPCERDKDRVCGCPEKHYKVEQQMDSFNCVRCQNCSRGSVIAEPCSEYRNTICKCSETYFSDGKGDCRPCSECDGRYNCNVHCPKPTGTLHDPKPWMIISIVVSCLLAGCFVYETAKNSKKILQRCKQPYASVNMEQNIFSTSRLVPSVQQTDLPSPVHERTCLSVPDSAPAQLPDCVPQITNSPEFLYAVVSAVPVNRWKEFVRRLGLSDREMEYVERDQRCFQEAQYEMMRLWRNKKGTPQQGAITGVLRGMGLEGCAEELSAELKWQA</sequence>
<dbReference type="InterPro" id="IPR011029">
    <property type="entry name" value="DEATH-like_dom_sf"/>
</dbReference>
<dbReference type="Proteomes" id="UP001230051">
    <property type="component" value="Unassembled WGS sequence"/>
</dbReference>